<protein>
    <recommendedName>
        <fullName evidence="4">Tubby C-terminal domain-containing protein</fullName>
    </recommendedName>
</protein>
<feature type="compositionally biased region" description="Polar residues" evidence="1">
    <location>
        <begin position="172"/>
        <end position="188"/>
    </location>
</feature>
<evidence type="ECO:0008006" key="4">
    <source>
        <dbReference type="Google" id="ProtNLM"/>
    </source>
</evidence>
<keyword evidence="3" id="KW-1185">Reference proteome</keyword>
<organism evidence="2 3">
    <name type="scientific">Tritrichomonas musculus</name>
    <dbReference type="NCBI Taxonomy" id="1915356"/>
    <lineage>
        <taxon>Eukaryota</taxon>
        <taxon>Metamonada</taxon>
        <taxon>Parabasalia</taxon>
        <taxon>Tritrichomonadida</taxon>
        <taxon>Tritrichomonadidae</taxon>
        <taxon>Tritrichomonas</taxon>
    </lineage>
</organism>
<accession>A0ABR2LD60</accession>
<feature type="compositionally biased region" description="Polar residues" evidence="1">
    <location>
        <begin position="77"/>
        <end position="90"/>
    </location>
</feature>
<gene>
    <name evidence="2" type="ORF">M9Y10_002934</name>
</gene>
<dbReference type="Proteomes" id="UP001470230">
    <property type="component" value="Unassembled WGS sequence"/>
</dbReference>
<evidence type="ECO:0000313" key="3">
    <source>
        <dbReference type="Proteomes" id="UP001470230"/>
    </source>
</evidence>
<feature type="region of interest" description="Disordered" evidence="1">
    <location>
        <begin position="1"/>
        <end position="125"/>
    </location>
</feature>
<dbReference type="EMBL" id="JAPFFF010000001">
    <property type="protein sequence ID" value="KAK8900605.1"/>
    <property type="molecule type" value="Genomic_DNA"/>
</dbReference>
<proteinExistence type="predicted"/>
<feature type="compositionally biased region" description="Low complexity" evidence="1">
    <location>
        <begin position="150"/>
        <end position="168"/>
    </location>
</feature>
<feature type="compositionally biased region" description="Polar residues" evidence="1">
    <location>
        <begin position="58"/>
        <end position="70"/>
    </location>
</feature>
<sequence length="460" mass="51718">MSSDEYYYSSDSYSDMKPDLSRSAKKPMAAPFKSPNQKLPVQVNRRPIVNKRPLPGCSTPQNSTPQNSTKLPAKKFSPTSVLRPSPSQIKVQAPIDSDSDSGSYYDYVSESDSLSDYGNLPLPNTASQMKQTIDLASNKSNKCISKQATQSQSNKQVPSQSSQQVSSKRINKQSPKASPPKQANSKNKINLDKNIALQAEQNNESSSSDVCEFYENEVGFCDTNEEPQIKISEQTLNLMRPKSFQSTAKRQTCDENIDIDNISEASLITDIGNKENLIYRVTRTKSQLSHYTFQFFSRDQCLMSAFSSNTRKSVDFKVQELFEQDDILIGSMSVSKNRRKFNLSSNGKEVMSASVSAVKKPIFYDRFFTVNLKSPDTNKRDVVLRTMMPKVRPDGKLSMNFRGKFAKKSIKNMILINNAEEKAIIVRRIGESELEIEVSPLINDNLKIFAFGVMSWICPH</sequence>
<comment type="caution">
    <text evidence="2">The sequence shown here is derived from an EMBL/GenBank/DDBJ whole genome shotgun (WGS) entry which is preliminary data.</text>
</comment>
<evidence type="ECO:0000313" key="2">
    <source>
        <dbReference type="EMBL" id="KAK8900605.1"/>
    </source>
</evidence>
<reference evidence="2 3" key="1">
    <citation type="submission" date="2024-04" db="EMBL/GenBank/DDBJ databases">
        <title>Tritrichomonas musculus Genome.</title>
        <authorList>
            <person name="Alves-Ferreira E."/>
            <person name="Grigg M."/>
            <person name="Lorenzi H."/>
            <person name="Galac M."/>
        </authorList>
    </citation>
    <scope>NUCLEOTIDE SEQUENCE [LARGE SCALE GENOMIC DNA]</scope>
    <source>
        <strain evidence="2 3">EAF2021</strain>
    </source>
</reference>
<feature type="compositionally biased region" description="Low complexity" evidence="1">
    <location>
        <begin position="100"/>
        <end position="117"/>
    </location>
</feature>
<evidence type="ECO:0000256" key="1">
    <source>
        <dbReference type="SAM" id="MobiDB-lite"/>
    </source>
</evidence>
<feature type="compositionally biased region" description="Low complexity" evidence="1">
    <location>
        <begin position="1"/>
        <end position="13"/>
    </location>
</feature>
<feature type="region of interest" description="Disordered" evidence="1">
    <location>
        <begin position="144"/>
        <end position="188"/>
    </location>
</feature>
<name>A0ABR2LD60_9EUKA</name>